<dbReference type="OrthoDB" id="9805026at2"/>
<comment type="cofactor">
    <cofactor evidence="15">
        <name>Mg(2+)</name>
        <dbReference type="ChEBI" id="CHEBI:18420"/>
    </cofactor>
</comment>
<dbReference type="EMBL" id="CP017634">
    <property type="protein sequence ID" value="ATW28441.1"/>
    <property type="molecule type" value="Genomic_DNA"/>
</dbReference>
<evidence type="ECO:0000256" key="2">
    <source>
        <dbReference type="ARBA" id="ARBA00004496"/>
    </source>
</evidence>
<dbReference type="SUPFAM" id="SSF54768">
    <property type="entry name" value="dsRNA-binding domain-like"/>
    <property type="match status" value="1"/>
</dbReference>
<proteinExistence type="inferred from homology"/>
<dbReference type="InterPro" id="IPR014720">
    <property type="entry name" value="dsRBD_dom"/>
</dbReference>
<evidence type="ECO:0000256" key="10">
    <source>
        <dbReference type="ARBA" id="ARBA00022723"/>
    </source>
</evidence>
<feature type="binding site" evidence="15">
    <location>
        <position position="113"/>
    </location>
    <ligand>
        <name>Mg(2+)</name>
        <dbReference type="ChEBI" id="CHEBI:18420"/>
    </ligand>
</feature>
<dbReference type="KEGG" id="fwa:DCMF_07555"/>
<dbReference type="PANTHER" id="PTHR11207:SF0">
    <property type="entry name" value="RIBONUCLEASE 3"/>
    <property type="match status" value="1"/>
</dbReference>
<dbReference type="InterPro" id="IPR011907">
    <property type="entry name" value="RNase_III"/>
</dbReference>
<dbReference type="NCBIfam" id="TIGR02191">
    <property type="entry name" value="RNaseIII"/>
    <property type="match status" value="1"/>
</dbReference>
<evidence type="ECO:0000256" key="3">
    <source>
        <dbReference type="ARBA" id="ARBA00010183"/>
    </source>
</evidence>
<dbReference type="GO" id="GO:0019843">
    <property type="term" value="F:rRNA binding"/>
    <property type="evidence" value="ECO:0007669"/>
    <property type="project" value="UniProtKB-KW"/>
</dbReference>
<dbReference type="GO" id="GO:0004525">
    <property type="term" value="F:ribonuclease III activity"/>
    <property type="evidence" value="ECO:0007669"/>
    <property type="project" value="UniProtKB-UniRule"/>
</dbReference>
<evidence type="ECO:0000259" key="17">
    <source>
        <dbReference type="PROSITE" id="PS50142"/>
    </source>
</evidence>
<accession>A0A3G1L1B0</accession>
<dbReference type="PANTHER" id="PTHR11207">
    <property type="entry name" value="RIBONUCLEASE III"/>
    <property type="match status" value="1"/>
</dbReference>
<evidence type="ECO:0000313" key="18">
    <source>
        <dbReference type="EMBL" id="ATW28441.1"/>
    </source>
</evidence>
<dbReference type="GO" id="GO:0008033">
    <property type="term" value="P:tRNA processing"/>
    <property type="evidence" value="ECO:0007669"/>
    <property type="project" value="UniProtKB-KW"/>
</dbReference>
<evidence type="ECO:0000256" key="5">
    <source>
        <dbReference type="ARBA" id="ARBA00022490"/>
    </source>
</evidence>
<keyword evidence="9 15" id="KW-0540">Nuclease</keyword>
<evidence type="ECO:0000313" key="19">
    <source>
        <dbReference type="Proteomes" id="UP000323521"/>
    </source>
</evidence>
<gene>
    <name evidence="15" type="primary">rnc</name>
    <name evidence="18" type="ORF">DCMF_07555</name>
</gene>
<dbReference type="SUPFAM" id="SSF69065">
    <property type="entry name" value="RNase III domain-like"/>
    <property type="match status" value="1"/>
</dbReference>
<comment type="subunit">
    <text evidence="4 15">Homodimer.</text>
</comment>
<dbReference type="GO" id="GO:0046872">
    <property type="term" value="F:metal ion binding"/>
    <property type="evidence" value="ECO:0007669"/>
    <property type="project" value="UniProtKB-KW"/>
</dbReference>
<dbReference type="GO" id="GO:0042802">
    <property type="term" value="F:identical protein binding"/>
    <property type="evidence" value="ECO:0007669"/>
    <property type="project" value="UniProtKB-ARBA"/>
</dbReference>
<dbReference type="HAMAP" id="MF_00104">
    <property type="entry name" value="RNase_III"/>
    <property type="match status" value="1"/>
</dbReference>
<dbReference type="InterPro" id="IPR000999">
    <property type="entry name" value="RNase_III_dom"/>
</dbReference>
<dbReference type="CDD" id="cd10845">
    <property type="entry name" value="DSRM_RNAse_III_family"/>
    <property type="match status" value="1"/>
</dbReference>
<evidence type="ECO:0000259" key="16">
    <source>
        <dbReference type="PROSITE" id="PS50137"/>
    </source>
</evidence>
<evidence type="ECO:0000256" key="7">
    <source>
        <dbReference type="ARBA" id="ARBA00022664"/>
    </source>
</evidence>
<evidence type="ECO:0000256" key="13">
    <source>
        <dbReference type="ARBA" id="ARBA00022842"/>
    </source>
</evidence>
<dbReference type="PROSITE" id="PS50137">
    <property type="entry name" value="DS_RBD"/>
    <property type="match status" value="1"/>
</dbReference>
<dbReference type="Gene3D" id="3.30.160.20">
    <property type="match status" value="1"/>
</dbReference>
<dbReference type="InterPro" id="IPR036389">
    <property type="entry name" value="RNase_III_sf"/>
</dbReference>
<keyword evidence="6 15" id="KW-0698">rRNA processing</keyword>
<sequence>MLASLNIDLESYDLVNQALTHPTFVYEHKKQGLIHNQRLEFLGDAVLGLVVGDYLYHQFPERPEGDLTKMRAAVVCESFLAERARELNLGEYLLLGRGEEMCGGRDRVSILADAFEALLGAIYLGCGIETAKSLVINWLEDIVRGLDLKDCGDYKTMLQELTQKHGGEGVSYIILEESGPDHNKKFLAGVKFKERLLARGWGRNKKEAEQKAAQAALQDMDVWRPYLHGESNDS</sequence>
<evidence type="ECO:0000256" key="9">
    <source>
        <dbReference type="ARBA" id="ARBA00022722"/>
    </source>
</evidence>
<dbReference type="GO" id="GO:0005737">
    <property type="term" value="C:cytoplasm"/>
    <property type="evidence" value="ECO:0007669"/>
    <property type="project" value="UniProtKB-SubCell"/>
</dbReference>
<comment type="similarity">
    <text evidence="3">Belongs to the ribonuclease III family.</text>
</comment>
<feature type="active site" evidence="15">
    <location>
        <position position="116"/>
    </location>
</feature>
<dbReference type="PROSITE" id="PS00517">
    <property type="entry name" value="RNASE_3_1"/>
    <property type="match status" value="1"/>
</dbReference>
<dbReference type="Pfam" id="PF14622">
    <property type="entry name" value="Ribonucleas_3_3"/>
    <property type="match status" value="1"/>
</dbReference>
<keyword evidence="15" id="KW-0699">rRNA-binding</keyword>
<comment type="subcellular location">
    <subcellularLocation>
        <location evidence="2 15">Cytoplasm</location>
    </subcellularLocation>
</comment>
<evidence type="ECO:0000256" key="6">
    <source>
        <dbReference type="ARBA" id="ARBA00022552"/>
    </source>
</evidence>
<evidence type="ECO:0000256" key="15">
    <source>
        <dbReference type="HAMAP-Rule" id="MF_00104"/>
    </source>
</evidence>
<dbReference type="GO" id="GO:0003725">
    <property type="term" value="F:double-stranded RNA binding"/>
    <property type="evidence" value="ECO:0007669"/>
    <property type="project" value="TreeGrafter"/>
</dbReference>
<keyword evidence="8 15" id="KW-0819">tRNA processing</keyword>
<feature type="active site" evidence="15">
    <location>
        <position position="44"/>
    </location>
</feature>
<evidence type="ECO:0000256" key="8">
    <source>
        <dbReference type="ARBA" id="ARBA00022694"/>
    </source>
</evidence>
<keyword evidence="12 15" id="KW-0378">Hydrolase</keyword>
<keyword evidence="11 15" id="KW-0255">Endonuclease</keyword>
<dbReference type="Gene3D" id="1.10.1520.10">
    <property type="entry name" value="Ribonuclease III domain"/>
    <property type="match status" value="1"/>
</dbReference>
<dbReference type="EC" id="3.1.26.3" evidence="15"/>
<feature type="domain" description="RNase III" evidence="17">
    <location>
        <begin position="1"/>
        <end position="127"/>
    </location>
</feature>
<dbReference type="FunFam" id="3.30.160.20:FF:000003">
    <property type="entry name" value="Ribonuclease 3"/>
    <property type="match status" value="1"/>
</dbReference>
<feature type="domain" description="DRBM" evidence="16">
    <location>
        <begin position="153"/>
        <end position="222"/>
    </location>
</feature>
<organism evidence="18 19">
    <name type="scientific">Formimonas warabiya</name>
    <dbReference type="NCBI Taxonomy" id="1761012"/>
    <lineage>
        <taxon>Bacteria</taxon>
        <taxon>Bacillati</taxon>
        <taxon>Bacillota</taxon>
        <taxon>Clostridia</taxon>
        <taxon>Eubacteriales</taxon>
        <taxon>Peptococcaceae</taxon>
        <taxon>Candidatus Formimonas</taxon>
    </lineage>
</organism>
<keyword evidence="19" id="KW-1185">Reference proteome</keyword>
<dbReference type="PROSITE" id="PS50142">
    <property type="entry name" value="RNASE_3_2"/>
    <property type="match status" value="1"/>
</dbReference>
<evidence type="ECO:0000256" key="11">
    <source>
        <dbReference type="ARBA" id="ARBA00022759"/>
    </source>
</evidence>
<feature type="binding site" evidence="15">
    <location>
        <position position="40"/>
    </location>
    <ligand>
        <name>Mg(2+)</name>
        <dbReference type="ChEBI" id="CHEBI:18420"/>
    </ligand>
</feature>
<dbReference type="GO" id="GO:0010468">
    <property type="term" value="P:regulation of gene expression"/>
    <property type="evidence" value="ECO:0007669"/>
    <property type="project" value="TreeGrafter"/>
</dbReference>
<dbReference type="SMART" id="SM00535">
    <property type="entry name" value="RIBOc"/>
    <property type="match status" value="1"/>
</dbReference>
<dbReference type="Pfam" id="PF00035">
    <property type="entry name" value="dsrm"/>
    <property type="match status" value="1"/>
</dbReference>
<evidence type="ECO:0000256" key="12">
    <source>
        <dbReference type="ARBA" id="ARBA00022801"/>
    </source>
</evidence>
<dbReference type="AlphaFoldDB" id="A0A3G1L1B0"/>
<protein>
    <recommendedName>
        <fullName evidence="15">Ribonuclease 3</fullName>
        <ecNumber evidence="15">3.1.26.3</ecNumber>
    </recommendedName>
    <alternativeName>
        <fullName evidence="15">Ribonuclease III</fullName>
        <shortName evidence="15">RNase III</shortName>
    </alternativeName>
</protein>
<keyword evidence="14 15" id="KW-0694">RNA-binding</keyword>
<dbReference type="GO" id="GO:0006364">
    <property type="term" value="P:rRNA processing"/>
    <property type="evidence" value="ECO:0007669"/>
    <property type="project" value="UniProtKB-UniRule"/>
</dbReference>
<evidence type="ECO:0000256" key="14">
    <source>
        <dbReference type="ARBA" id="ARBA00022884"/>
    </source>
</evidence>
<comment type="catalytic activity">
    <reaction evidence="1 15">
        <text>Endonucleolytic cleavage to 5'-phosphomonoester.</text>
        <dbReference type="EC" id="3.1.26.3"/>
    </reaction>
</comment>
<dbReference type="SMART" id="SM00358">
    <property type="entry name" value="DSRM"/>
    <property type="match status" value="1"/>
</dbReference>
<evidence type="ECO:0000256" key="1">
    <source>
        <dbReference type="ARBA" id="ARBA00000109"/>
    </source>
</evidence>
<dbReference type="FunFam" id="1.10.1520.10:FF:000001">
    <property type="entry name" value="Ribonuclease 3"/>
    <property type="match status" value="1"/>
</dbReference>
<keyword evidence="5 15" id="KW-0963">Cytoplasm</keyword>
<keyword evidence="7 15" id="KW-0507">mRNA processing</keyword>
<keyword evidence="10 15" id="KW-0479">Metal-binding</keyword>
<keyword evidence="13 15" id="KW-0460">Magnesium</keyword>
<dbReference type="GO" id="GO:0006397">
    <property type="term" value="P:mRNA processing"/>
    <property type="evidence" value="ECO:0007669"/>
    <property type="project" value="UniProtKB-UniRule"/>
</dbReference>
<reference evidence="18 19" key="1">
    <citation type="submission" date="2016-10" db="EMBL/GenBank/DDBJ databases">
        <title>Complete Genome Sequence of Peptococcaceae strain DCMF.</title>
        <authorList>
            <person name="Edwards R.J."/>
            <person name="Holland S.I."/>
            <person name="Deshpande N.P."/>
            <person name="Wong Y.K."/>
            <person name="Ertan H."/>
            <person name="Manefield M."/>
            <person name="Russell T.L."/>
            <person name="Lee M.J."/>
        </authorList>
    </citation>
    <scope>NUCLEOTIDE SEQUENCE [LARGE SCALE GENOMIC DNA]</scope>
    <source>
        <strain evidence="18 19">DCMF</strain>
    </source>
</reference>
<dbReference type="CDD" id="cd00593">
    <property type="entry name" value="RIBOc"/>
    <property type="match status" value="1"/>
</dbReference>
<feature type="binding site" evidence="15">
    <location>
        <position position="116"/>
    </location>
    <ligand>
        <name>Mg(2+)</name>
        <dbReference type="ChEBI" id="CHEBI:18420"/>
    </ligand>
</feature>
<name>A0A3G1L1B0_FORW1</name>
<dbReference type="Proteomes" id="UP000323521">
    <property type="component" value="Chromosome"/>
</dbReference>
<comment type="function">
    <text evidence="15">Digests double-stranded RNA. Involved in the processing of primary rRNA transcript to yield the immediate precursors to the large and small rRNAs (23S and 16S). Processes some mRNAs, and tRNAs when they are encoded in the rRNA operon. Processes pre-crRNA and tracrRNA of type II CRISPR loci if present in the organism.</text>
</comment>
<evidence type="ECO:0000256" key="4">
    <source>
        <dbReference type="ARBA" id="ARBA00011738"/>
    </source>
</evidence>